<organism evidence="3 4">
    <name type="scientific">Prunus yedoensis var. nudiflora</name>
    <dbReference type="NCBI Taxonomy" id="2094558"/>
    <lineage>
        <taxon>Eukaryota</taxon>
        <taxon>Viridiplantae</taxon>
        <taxon>Streptophyta</taxon>
        <taxon>Embryophyta</taxon>
        <taxon>Tracheophyta</taxon>
        <taxon>Spermatophyta</taxon>
        <taxon>Magnoliopsida</taxon>
        <taxon>eudicotyledons</taxon>
        <taxon>Gunneridae</taxon>
        <taxon>Pentapetalae</taxon>
        <taxon>rosids</taxon>
        <taxon>fabids</taxon>
        <taxon>Rosales</taxon>
        <taxon>Rosaceae</taxon>
        <taxon>Amygdaloideae</taxon>
        <taxon>Amygdaleae</taxon>
        <taxon>Prunus</taxon>
    </lineage>
</organism>
<dbReference type="Proteomes" id="UP000250321">
    <property type="component" value="Unassembled WGS sequence"/>
</dbReference>
<feature type="domain" description="Sieve element occlusion N-terminal" evidence="1">
    <location>
        <begin position="70"/>
        <end position="342"/>
    </location>
</feature>
<dbReference type="EMBL" id="PJQY01000635">
    <property type="protein sequence ID" value="PQQ09239.1"/>
    <property type="molecule type" value="Genomic_DNA"/>
</dbReference>
<dbReference type="InterPro" id="IPR027942">
    <property type="entry name" value="SEO_N"/>
</dbReference>
<evidence type="ECO:0000259" key="1">
    <source>
        <dbReference type="Pfam" id="PF14576"/>
    </source>
</evidence>
<reference evidence="3 4" key="1">
    <citation type="submission" date="2018-02" db="EMBL/GenBank/DDBJ databases">
        <title>Draft genome of wild Prunus yedoensis var. nudiflora.</title>
        <authorList>
            <person name="Baek S."/>
            <person name="Kim J.-H."/>
            <person name="Choi K."/>
            <person name="Kim G.-B."/>
            <person name="Cho A."/>
            <person name="Jang H."/>
            <person name="Shin C.-H."/>
            <person name="Yu H.-J."/>
            <person name="Mun J.-H."/>
        </authorList>
    </citation>
    <scope>NUCLEOTIDE SEQUENCE [LARGE SCALE GENOMIC DNA]</scope>
    <source>
        <strain evidence="4">cv. Jeju island</strain>
        <tissue evidence="3">Leaf</tissue>
    </source>
</reference>
<dbReference type="STRING" id="2094558.A0A314YSR7"/>
<dbReference type="GO" id="GO:0010088">
    <property type="term" value="P:phloem development"/>
    <property type="evidence" value="ECO:0007669"/>
    <property type="project" value="InterPro"/>
</dbReference>
<feature type="domain" description="Sieve element occlusion C-terminal" evidence="2">
    <location>
        <begin position="514"/>
        <end position="579"/>
    </location>
</feature>
<sequence length="720" mass="81899">MAINRAGVLQVCCTNTPSYESQFSLFIISPALAFEIPQPTITMLGLANNVVTKVASVVTGHHELSLFSMSDKKILDEIYATHHVNVDTSFDDDSLFGIVENILKHATQTVDKIVQGTQVHVENIEEHTPKASFSTPLCTLKSIASEMQCKPPSEEVAHKTTLAILNKLSSYSWEAKAVLTLAAFAMEYGEFWLLAQLQESHRLAKSISILKRVPFLLKPSNLQKKRQAVLELNNLIKTTLQVIEIFDQFDKLSSYDPKDVPELASAMDHIPVDVYWAIVTVVACATKATILTSDVEKEHDLAPYAQKIHFVLNKLKIQLKICRTQIEEAETYRKLKKTFRTPTEVKEVFKALIFTKDNVQPLIDGSTKQTVEIDILRKKNILLFISSLEISDDDISILKPIYEFTKKDNQHKIVWVPIVEQWTDDLRKKFETLRLKMPWYTVQNPATIAGIRFIKEEWNFKGKPTLVVMSPQGKVEHSNAFHMIRVWGAQAFPFTETTEKELSNSHGHKWVGNVVKEIHPTLPNMMKDDKYVFFYGGKDNEWINQFTKKATAFVNDPIFKEAKIHIELFCVGKGSKGEDDHGILGRFWTGIESLFHTKIHKEPDSVSQEIQKLLSYKNESGWAVLSKGHSLVVTGHGVSILKVIEDFDKWKDHVKEKGFEFCFTTYHEKIRVANRPCCRLDIPGSTGKVPETMKCPDCHRSMETFISYKCCHIDGPNAHH</sequence>
<dbReference type="PANTHER" id="PTHR33232:SF18">
    <property type="entry name" value="PROTEIN SIEVE ELEMENT OCCLUSION B-LIKE"/>
    <property type="match status" value="1"/>
</dbReference>
<dbReference type="AlphaFoldDB" id="A0A314YSR7"/>
<protein>
    <submittedName>
        <fullName evidence="3">Protein SIEVE ELEMENT OCCLUSION B</fullName>
    </submittedName>
</protein>
<evidence type="ECO:0000259" key="2">
    <source>
        <dbReference type="Pfam" id="PF14577"/>
    </source>
</evidence>
<proteinExistence type="predicted"/>
<name>A0A314YSR7_PRUYE</name>
<evidence type="ECO:0000313" key="3">
    <source>
        <dbReference type="EMBL" id="PQQ09239.1"/>
    </source>
</evidence>
<evidence type="ECO:0000313" key="4">
    <source>
        <dbReference type="Proteomes" id="UP000250321"/>
    </source>
</evidence>
<keyword evidence="4" id="KW-1185">Reference proteome</keyword>
<accession>A0A314YSR7</accession>
<dbReference type="InterPro" id="IPR039299">
    <property type="entry name" value="SEOA"/>
</dbReference>
<dbReference type="Pfam" id="PF14576">
    <property type="entry name" value="SEO_N"/>
    <property type="match status" value="1"/>
</dbReference>
<dbReference type="Pfam" id="PF14577">
    <property type="entry name" value="SEO_C"/>
    <property type="match status" value="2"/>
</dbReference>
<comment type="caution">
    <text evidence="3">The sequence shown here is derived from an EMBL/GenBank/DDBJ whole genome shotgun (WGS) entry which is preliminary data.</text>
</comment>
<dbReference type="InterPro" id="IPR027944">
    <property type="entry name" value="SEO_C"/>
</dbReference>
<feature type="domain" description="Sieve element occlusion C-terminal" evidence="2">
    <location>
        <begin position="587"/>
        <end position="712"/>
    </location>
</feature>
<gene>
    <name evidence="3" type="ORF">Pyn_26237</name>
</gene>
<dbReference type="OrthoDB" id="1478893at2759"/>
<dbReference type="PANTHER" id="PTHR33232">
    <property type="entry name" value="PROTEIN SIEVE ELEMENT OCCLUSION B-LIKE"/>
    <property type="match status" value="1"/>
</dbReference>